<proteinExistence type="predicted"/>
<feature type="region of interest" description="Disordered" evidence="1">
    <location>
        <begin position="180"/>
        <end position="204"/>
    </location>
</feature>
<dbReference type="EMBL" id="MDJY01000036">
    <property type="protein sequence ID" value="OUE23836.1"/>
    <property type="molecule type" value="Genomic_DNA"/>
</dbReference>
<dbReference type="InterPro" id="IPR027417">
    <property type="entry name" value="P-loop_NTPase"/>
</dbReference>
<dbReference type="PANTHER" id="PTHR37816">
    <property type="entry name" value="YALI0E33011P"/>
    <property type="match status" value="1"/>
</dbReference>
<dbReference type="PANTHER" id="PTHR37816:SF1">
    <property type="entry name" value="TOXIN"/>
    <property type="match status" value="1"/>
</dbReference>
<reference evidence="2 3" key="1">
    <citation type="submission" date="2016-08" db="EMBL/GenBank/DDBJ databases">
        <title>Genome sequence of Clavibacter michiganensis spp strain CFBP8017.</title>
        <authorList>
            <person name="Thapa S.P."/>
            <person name="Coaker G."/>
            <person name="Jacques M.-A."/>
        </authorList>
    </citation>
    <scope>NUCLEOTIDE SEQUENCE [LARGE SCALE GENOMIC DNA]</scope>
    <source>
        <strain evidence="2">CFBP8017</strain>
    </source>
</reference>
<sequence>MLGPLQRLDPPARRIVIAAPSGAGKTTLARRIQERTGLPHTEMDALFHGPGWTELPTFRDDVEAFTSRDAWVTEWQYTTQLGPLLPSRADTLVWLDLPVQVQMGRLIRRTVVRRWRREPLWHDNVEPPMLTVFTDPDHIVRWGWRGRAKVRSRVVHAAIAHPHLRIVRLRSTREVDLWLRGQPRSDQPPVSPTSAAPVPPAASG</sequence>
<dbReference type="RefSeq" id="WP_086517295.1">
    <property type="nucleotide sequence ID" value="NZ_MDJY01000036.1"/>
</dbReference>
<dbReference type="AlphaFoldDB" id="A0A251YHX7"/>
<accession>A0A251YHX7</accession>
<evidence type="ECO:0000313" key="3">
    <source>
        <dbReference type="Proteomes" id="UP000195011"/>
    </source>
</evidence>
<organism evidence="2 3">
    <name type="scientific">Clavibacter michiganensis</name>
    <dbReference type="NCBI Taxonomy" id="28447"/>
    <lineage>
        <taxon>Bacteria</taxon>
        <taxon>Bacillati</taxon>
        <taxon>Actinomycetota</taxon>
        <taxon>Actinomycetes</taxon>
        <taxon>Micrococcales</taxon>
        <taxon>Microbacteriaceae</taxon>
        <taxon>Clavibacter</taxon>
    </lineage>
</organism>
<comment type="caution">
    <text evidence="2">The sequence shown here is derived from an EMBL/GenBank/DDBJ whole genome shotgun (WGS) entry which is preliminary data.</text>
</comment>
<protein>
    <submittedName>
        <fullName evidence="2">Topology modulation protein</fullName>
    </submittedName>
</protein>
<evidence type="ECO:0000313" key="2">
    <source>
        <dbReference type="EMBL" id="OUE23836.1"/>
    </source>
</evidence>
<dbReference type="SUPFAM" id="SSF52540">
    <property type="entry name" value="P-loop containing nucleoside triphosphate hydrolases"/>
    <property type="match status" value="1"/>
</dbReference>
<dbReference type="InterPro" id="IPR052922">
    <property type="entry name" value="Cytidylate_Kinase-2"/>
</dbReference>
<dbReference type="Gene3D" id="3.40.50.300">
    <property type="entry name" value="P-loop containing nucleotide triphosphate hydrolases"/>
    <property type="match status" value="1"/>
</dbReference>
<evidence type="ECO:0000256" key="1">
    <source>
        <dbReference type="SAM" id="MobiDB-lite"/>
    </source>
</evidence>
<name>A0A251YHX7_9MICO</name>
<gene>
    <name evidence="2" type="ORF">BFL36_07250</name>
</gene>
<dbReference type="Proteomes" id="UP000195011">
    <property type="component" value="Unassembled WGS sequence"/>
</dbReference>